<dbReference type="Pfam" id="PF04377">
    <property type="entry name" value="ATE_C"/>
    <property type="match status" value="1"/>
</dbReference>
<evidence type="ECO:0000259" key="6">
    <source>
        <dbReference type="Pfam" id="PF04377"/>
    </source>
</evidence>
<dbReference type="OrthoDB" id="9782022at2"/>
<evidence type="ECO:0000256" key="3">
    <source>
        <dbReference type="ARBA" id="ARBA00023315"/>
    </source>
</evidence>
<evidence type="ECO:0000256" key="4">
    <source>
        <dbReference type="HAMAP-Rule" id="MF_00689"/>
    </source>
</evidence>
<dbReference type="RefSeq" id="WP_075540470.1">
    <property type="nucleotide sequence ID" value="NZ_CP053844.1"/>
</dbReference>
<feature type="domain" description="N-end rule aminoacyl transferase C-terminal" evidence="6">
    <location>
        <begin position="100"/>
        <end position="225"/>
    </location>
</feature>
<comment type="function">
    <text evidence="4">Functions in the N-end rule pathway of protein degradation where it conjugates Leu from its aminoacyl-tRNA to the N-termini of proteins containing an N-terminal aspartate or glutamate.</text>
</comment>
<dbReference type="InterPro" id="IPR030700">
    <property type="entry name" value="N-end_Aminoacyl_Trfase"/>
</dbReference>
<dbReference type="InterPro" id="IPR017138">
    <property type="entry name" value="Asp_Glu_LeuTrfase"/>
</dbReference>
<dbReference type="EC" id="2.3.2.29" evidence="4"/>
<reference evidence="7 8" key="1">
    <citation type="submission" date="2016-02" db="EMBL/GenBank/DDBJ databases">
        <authorList>
            <consortium name="Pathogen Informatics"/>
        </authorList>
    </citation>
    <scope>NUCLEOTIDE SEQUENCE [LARGE SCALE GENOMIC DNA]</scope>
    <source>
        <strain evidence="7 8">RC20</strain>
    </source>
</reference>
<dbReference type="InterPro" id="IPR007472">
    <property type="entry name" value="N-end_Aminoacyl_Trfase_C"/>
</dbReference>
<dbReference type="Proteomes" id="UP000069632">
    <property type="component" value="Unassembled WGS sequence"/>
</dbReference>
<dbReference type="Pfam" id="PF04376">
    <property type="entry name" value="ATE_N"/>
    <property type="match status" value="1"/>
</dbReference>
<dbReference type="PANTHER" id="PTHR21367:SF1">
    <property type="entry name" value="ARGINYL-TRNA--PROTEIN TRANSFERASE 1"/>
    <property type="match status" value="1"/>
</dbReference>
<keyword evidence="3 4" id="KW-0012">Acyltransferase</keyword>
<dbReference type="NCBIfam" id="NF002346">
    <property type="entry name" value="PRK01305.2-3"/>
    <property type="match status" value="1"/>
</dbReference>
<dbReference type="HAMAP" id="MF_00689">
    <property type="entry name" value="Bpt"/>
    <property type="match status" value="1"/>
</dbReference>
<keyword evidence="8" id="KW-1185">Reference proteome</keyword>
<comment type="subcellular location">
    <subcellularLocation>
        <location evidence="4">Cytoplasm</location>
    </subcellularLocation>
</comment>
<dbReference type="NCBIfam" id="NF002344">
    <property type="entry name" value="PRK01305.2-1"/>
    <property type="match status" value="1"/>
</dbReference>
<evidence type="ECO:0000256" key="2">
    <source>
        <dbReference type="ARBA" id="ARBA00022679"/>
    </source>
</evidence>
<dbReference type="SUPFAM" id="SSF55729">
    <property type="entry name" value="Acyl-CoA N-acyltransferases (Nat)"/>
    <property type="match status" value="1"/>
</dbReference>
<comment type="catalytic activity">
    <reaction evidence="4">
        <text>N-terminal L-aspartyl-[protein] + L-leucyl-tRNA(Leu) = N-terminal L-leucyl-L-aspartyl-[protein] + tRNA(Leu) + H(+)</text>
        <dbReference type="Rhea" id="RHEA:50420"/>
        <dbReference type="Rhea" id="RHEA-COMP:9613"/>
        <dbReference type="Rhea" id="RHEA-COMP:9622"/>
        <dbReference type="Rhea" id="RHEA-COMP:12669"/>
        <dbReference type="Rhea" id="RHEA-COMP:12674"/>
        <dbReference type="ChEBI" id="CHEBI:15378"/>
        <dbReference type="ChEBI" id="CHEBI:64720"/>
        <dbReference type="ChEBI" id="CHEBI:78442"/>
        <dbReference type="ChEBI" id="CHEBI:78494"/>
        <dbReference type="ChEBI" id="CHEBI:133042"/>
        <dbReference type="EC" id="2.3.2.29"/>
    </reaction>
</comment>
<name>A0A128EKB8_9BACT</name>
<proteinExistence type="inferred from homology"/>
<feature type="domain" description="N-end aminoacyl transferase N-terminal" evidence="5">
    <location>
        <begin position="12"/>
        <end position="80"/>
    </location>
</feature>
<dbReference type="AlphaFoldDB" id="A0A128EKB8"/>
<dbReference type="EMBL" id="FIZP01000011">
    <property type="protein sequence ID" value="CZE48852.1"/>
    <property type="molecule type" value="Genomic_DNA"/>
</dbReference>
<comment type="catalytic activity">
    <reaction evidence="4">
        <text>N-terminal L-glutamyl-[protein] + L-leucyl-tRNA(Leu) = N-terminal L-leucyl-L-glutamyl-[protein] + tRNA(Leu) + H(+)</text>
        <dbReference type="Rhea" id="RHEA:50412"/>
        <dbReference type="Rhea" id="RHEA-COMP:9613"/>
        <dbReference type="Rhea" id="RHEA-COMP:9622"/>
        <dbReference type="Rhea" id="RHEA-COMP:12664"/>
        <dbReference type="Rhea" id="RHEA-COMP:12668"/>
        <dbReference type="ChEBI" id="CHEBI:15378"/>
        <dbReference type="ChEBI" id="CHEBI:64721"/>
        <dbReference type="ChEBI" id="CHEBI:78442"/>
        <dbReference type="ChEBI" id="CHEBI:78494"/>
        <dbReference type="ChEBI" id="CHEBI:133041"/>
        <dbReference type="EC" id="2.3.2.29"/>
    </reaction>
</comment>
<gene>
    <name evidence="4" type="primary">bpt</name>
    <name evidence="7" type="ORF">ERS672216_01629</name>
</gene>
<dbReference type="GO" id="GO:0005737">
    <property type="term" value="C:cytoplasm"/>
    <property type="evidence" value="ECO:0007669"/>
    <property type="project" value="UniProtKB-SubCell"/>
</dbReference>
<evidence type="ECO:0000313" key="8">
    <source>
        <dbReference type="Proteomes" id="UP000069632"/>
    </source>
</evidence>
<dbReference type="GO" id="GO:0004057">
    <property type="term" value="F:arginyl-tRNA--protein transferase activity"/>
    <property type="evidence" value="ECO:0007669"/>
    <property type="project" value="InterPro"/>
</dbReference>
<evidence type="ECO:0000313" key="7">
    <source>
        <dbReference type="EMBL" id="CZE48852.1"/>
    </source>
</evidence>
<dbReference type="PANTHER" id="PTHR21367">
    <property type="entry name" value="ARGININE-TRNA-PROTEIN TRANSFERASE 1"/>
    <property type="match status" value="1"/>
</dbReference>
<dbReference type="GO" id="GO:0008914">
    <property type="term" value="F:leucyl-tRNA--protein transferase activity"/>
    <property type="evidence" value="ECO:0007669"/>
    <property type="project" value="UniProtKB-UniRule"/>
</dbReference>
<evidence type="ECO:0000256" key="1">
    <source>
        <dbReference type="ARBA" id="ARBA00022490"/>
    </source>
</evidence>
<organism evidence="7 8">
    <name type="scientific">Campylobacter geochelonis</name>
    <dbReference type="NCBI Taxonomy" id="1780362"/>
    <lineage>
        <taxon>Bacteria</taxon>
        <taxon>Pseudomonadati</taxon>
        <taxon>Campylobacterota</taxon>
        <taxon>Epsilonproteobacteria</taxon>
        <taxon>Campylobacterales</taxon>
        <taxon>Campylobacteraceae</taxon>
        <taxon>Campylobacter</taxon>
    </lineage>
</organism>
<dbReference type="InterPro" id="IPR016181">
    <property type="entry name" value="Acyl_CoA_acyltransferase"/>
</dbReference>
<evidence type="ECO:0000259" key="5">
    <source>
        <dbReference type="Pfam" id="PF04376"/>
    </source>
</evidence>
<dbReference type="PIRSF" id="PIRSF037208">
    <property type="entry name" value="ATE_pro_prd"/>
    <property type="match status" value="1"/>
</dbReference>
<dbReference type="GO" id="GO:0071596">
    <property type="term" value="P:ubiquitin-dependent protein catabolic process via the N-end rule pathway"/>
    <property type="evidence" value="ECO:0007669"/>
    <property type="project" value="InterPro"/>
</dbReference>
<keyword evidence="1 4" id="KW-0963">Cytoplasm</keyword>
<keyword evidence="2 4" id="KW-0808">Transferase</keyword>
<accession>A0A128EKB8</accession>
<sequence length="238" mass="28836">MNLIPFCTLDTTCPYLPDRKSRTEYIYIEGCNFELNSKLVRYGFRRFGRYFQKPVCQGCDKCVSVRVDSFSFLPSKSQRRVIRKNENTRWYYSRPLVDDEHVELFKKYHRHMYHKRDWKYYDMDLKKYYDLYVLGYGNFGKEISYYNEAGELICVDLIDILEDGISSIYCYYDPEYSHLSLGKFSLLKEIEFIRKSELRWVYLGYHVDGCQSLEYKKDYQPQEILTEYVGFDKDAIWK</sequence>
<comment type="similarity">
    <text evidence="4">Belongs to the R-transferase family. Bpt subfamily.</text>
</comment>
<dbReference type="InterPro" id="IPR007471">
    <property type="entry name" value="N-end_Aminoacyl_Trfase_N"/>
</dbReference>
<protein>
    <recommendedName>
        <fullName evidence="4">Aspartate/glutamate leucyltransferase</fullName>
        <ecNumber evidence="4">2.3.2.29</ecNumber>
    </recommendedName>
</protein>